<accession>M1UFG4</accession>
<feature type="region of interest" description="Disordered" evidence="2">
    <location>
        <begin position="1"/>
        <end position="22"/>
    </location>
</feature>
<dbReference type="InterPro" id="IPR018649">
    <property type="entry name" value="SHOCT"/>
</dbReference>
<evidence type="ECO:0008006" key="7">
    <source>
        <dbReference type="Google" id="ProtNLM"/>
    </source>
</evidence>
<feature type="domain" description="YokE-like PH" evidence="4">
    <location>
        <begin position="55"/>
        <end position="143"/>
    </location>
</feature>
<feature type="domain" description="SHOCT" evidence="3">
    <location>
        <begin position="165"/>
        <end position="191"/>
    </location>
</feature>
<dbReference type="EMBL" id="CP004354">
    <property type="protein sequence ID" value="AGG66915.1"/>
    <property type="molecule type" value="Genomic_DNA"/>
</dbReference>
<name>M1UFG4_9CORY</name>
<proteinExistence type="predicted"/>
<dbReference type="InterPro" id="IPR039519">
    <property type="entry name" value="YokE-like_PH"/>
</dbReference>
<evidence type="ECO:0000313" key="6">
    <source>
        <dbReference type="Proteomes" id="UP000011760"/>
    </source>
</evidence>
<reference evidence="5 6" key="1">
    <citation type="submission" date="2013-02" db="EMBL/GenBank/DDBJ databases">
        <title>The complete genome sequence of Corynebacterium callunae DSM 20147.</title>
        <authorList>
            <person name="Ruckert C."/>
            <person name="Albersmeier A."/>
            <person name="Kalinowski J."/>
        </authorList>
    </citation>
    <scope>NUCLEOTIDE SEQUENCE [LARGE SCALE GENOMIC DNA]</scope>
    <source>
        <strain evidence="5 6">DSM 20147</strain>
    </source>
</reference>
<gene>
    <name evidence="5" type="ORF">H924_07365</name>
</gene>
<evidence type="ECO:0000259" key="3">
    <source>
        <dbReference type="Pfam" id="PF09851"/>
    </source>
</evidence>
<dbReference type="Pfam" id="PF14470">
    <property type="entry name" value="bPH_3"/>
    <property type="match status" value="1"/>
</dbReference>
<dbReference type="AlphaFoldDB" id="M1UFG4"/>
<keyword evidence="6" id="KW-1185">Reference proteome</keyword>
<evidence type="ECO:0000313" key="5">
    <source>
        <dbReference type="EMBL" id="AGG66915.1"/>
    </source>
</evidence>
<dbReference type="KEGG" id="ccn:H924_07365"/>
<dbReference type="RefSeq" id="WP_015651346.1">
    <property type="nucleotide sequence ID" value="NC_020506.1"/>
</dbReference>
<evidence type="ECO:0000259" key="4">
    <source>
        <dbReference type="Pfam" id="PF14470"/>
    </source>
</evidence>
<dbReference type="PATRIC" id="fig|1121353.3.peg.1501"/>
<dbReference type="HOGENOM" id="CLU_1438877_0_0_11"/>
<protein>
    <recommendedName>
        <fullName evidence="7">SHOCT domain-containing protein</fullName>
    </recommendedName>
</protein>
<keyword evidence="1" id="KW-0175">Coiled coil</keyword>
<dbReference type="STRING" id="1121353.H924_07365"/>
<evidence type="ECO:0000256" key="2">
    <source>
        <dbReference type="SAM" id="MobiDB-lite"/>
    </source>
</evidence>
<dbReference type="Proteomes" id="UP000011760">
    <property type="component" value="Chromosome"/>
</dbReference>
<dbReference type="eggNOG" id="ENOG5031IEI">
    <property type="taxonomic scope" value="Bacteria"/>
</dbReference>
<organism evidence="5 6">
    <name type="scientific">Corynebacterium callunae DSM 20147</name>
    <dbReference type="NCBI Taxonomy" id="1121353"/>
    <lineage>
        <taxon>Bacteria</taxon>
        <taxon>Bacillati</taxon>
        <taxon>Actinomycetota</taxon>
        <taxon>Actinomycetes</taxon>
        <taxon>Mycobacteriales</taxon>
        <taxon>Corynebacteriaceae</taxon>
        <taxon>Corynebacterium</taxon>
    </lineage>
</organism>
<sequence length="193" mass="21285">MALFSRKSDEEKIQKKQLKEARDRKRKAIAAMVRGSERLSSAYPLNVVSDEVRLDEEALFVATGTLDSEDANAALVATNERIIIGWMKGISFGHLEIRYSDIDQIDVGMKLSGSWVTLHHGSHKRTLEKSVTKDLENLKQVVREQQEKLAGTSSAPVVESSGLDDLAKLADLHRQGILTDDEFAAAKAKALGL</sequence>
<dbReference type="Pfam" id="PF09851">
    <property type="entry name" value="SHOCT"/>
    <property type="match status" value="1"/>
</dbReference>
<evidence type="ECO:0000256" key="1">
    <source>
        <dbReference type="SAM" id="Coils"/>
    </source>
</evidence>
<feature type="coiled-coil region" evidence="1">
    <location>
        <begin position="128"/>
        <end position="155"/>
    </location>
</feature>